<gene>
    <name evidence="1" type="ORF">BSAL_36905</name>
</gene>
<evidence type="ECO:0000313" key="2">
    <source>
        <dbReference type="Proteomes" id="UP000051952"/>
    </source>
</evidence>
<evidence type="ECO:0000313" key="1">
    <source>
        <dbReference type="EMBL" id="CUG92364.1"/>
    </source>
</evidence>
<keyword evidence="2" id="KW-1185">Reference proteome</keyword>
<accession>A0A0S4JNY8</accession>
<reference evidence="2" key="1">
    <citation type="submission" date="2015-09" db="EMBL/GenBank/DDBJ databases">
        <authorList>
            <consortium name="Pathogen Informatics"/>
        </authorList>
    </citation>
    <scope>NUCLEOTIDE SEQUENCE [LARGE SCALE GENOMIC DNA]</scope>
    <source>
        <strain evidence="2">Lake Konstanz</strain>
    </source>
</reference>
<dbReference type="EMBL" id="CYKH01002037">
    <property type="protein sequence ID" value="CUG92364.1"/>
    <property type="molecule type" value="Genomic_DNA"/>
</dbReference>
<proteinExistence type="predicted"/>
<dbReference type="VEuPathDB" id="TriTrypDB:BSAL_36905"/>
<organism evidence="1 2">
    <name type="scientific">Bodo saltans</name>
    <name type="common">Flagellated protozoan</name>
    <dbReference type="NCBI Taxonomy" id="75058"/>
    <lineage>
        <taxon>Eukaryota</taxon>
        <taxon>Discoba</taxon>
        <taxon>Euglenozoa</taxon>
        <taxon>Kinetoplastea</taxon>
        <taxon>Metakinetoplastina</taxon>
        <taxon>Eubodonida</taxon>
        <taxon>Bodonidae</taxon>
        <taxon>Bodo</taxon>
    </lineage>
</organism>
<sequence length="458" mass="50006">MIRSSRNPSSFTSCVGVSGHGGPLVRSLRTFYSGFDDTRVSRLRKTNALFNKPRGRDAASEAFERRIDLKPMWSVGDLYAGLDDQSLGSTALVLPVSSGAEVERSISLPSTCRFQYYESLFPRKNSQQELTSSHDAADSLLVAVNEDIGGPQYPQDMKRFLRNNGDTYSVALPTTGTPTASSASPTSSTAAAHDLGGGLLVLVVNPVLDHKDYQRSEAEVEMISAYRNILSEITDWSMGVPLPFEAAALAGRRAVATRRRRLTTLRVPVLSVDTETPALRQQLAKMTQAALIKAFHRIAPRSKEHLLFSSSAVLTEKNSAAIRPEAATVKEADGSDFRIELFVPPELLQEYQQSFLTEAWAPMKSVFLPPRLDLYAGTPPPEQLAVMDGWVGNRPELLEAIRTKGKSLEGVQYGLDGKVIEPFDVMANINPLKQGEVARQIAANEEKVLADAASTVKV</sequence>
<dbReference type="OMA" id="FDVMANI"/>
<dbReference type="AlphaFoldDB" id="A0A0S4JNY8"/>
<protein>
    <submittedName>
        <fullName evidence="1">Uncharacterized protein</fullName>
    </submittedName>
</protein>
<dbReference type="OrthoDB" id="244508at2759"/>
<dbReference type="Proteomes" id="UP000051952">
    <property type="component" value="Unassembled WGS sequence"/>
</dbReference>
<name>A0A0S4JNY8_BODSA</name>